<feature type="transmembrane region" description="Helical" evidence="11">
    <location>
        <begin position="489"/>
        <end position="511"/>
    </location>
</feature>
<sequence>MSTAVPVSPRSALASPLTLWIAWAASRLIGLAIVIQGTGAHPELDYYLDIVAGNEAPEYPVPLLVPLSWIYALGPGTQPEFGRAFVYLVLIIDGLITAYLIHFRNPRANAAESHSRRLWAVGFWILFGLSAGPSMYMRLDIFPAVLVGGAIALMAQHPRSASALLGLATSLKLWPGILAAGLVGRWSDRMTWHRLTSFAAALFGMAGLVAVINGPERLISPLGYQGDRGLQLESIAATPLVINGFQHPEHYYVGLAVSKSYEIEGPGIDTALAYTSIGTALTLLLAVAWAFYRLFAGRWTARSTTHFSIAILLLLLVTNKVFSPQYMVWLGPAIAVALLQPWTVQQSEKPVGTPAQRYRSVRGMRLIAAAVMVAMGLTTYVYPFAYDEIAYRLGGEWAPVAALTIRNALILAAALGAFALLIADERAERRASTHNPEETEEPASPPATPDKREPTRLARHLSAWRKSDMEKPAKPAKPAKPGLTRGVDWAAVALITFAGSAIRLLFLSVMAHANQTTLADELGAWDTEYYLAIAKDGYFDADIHPEGPPHHHTLAFFPAIPMMLRAVHSVTMMPPAVAGFVLNFVFLFIATAAVFALAHRMKASRFEAFVGAMVVTCAPLTIVFHMPYTEALFMALSFWALVAMVDKRWIVAGIFVTLTGFVRLTAVDLIVVFGLMVLLQARKDWKAWVAVAVSALPIAGYLGWANRHLADMGGYFGIQAEFWNSQFDYGVRSVTWVIERMLTGEDLASMFAATSMVVVPLLVAVTWKRVPWPVWFFGGAIAANVLLSDGIMSSRPRLLLPTTILLLPVVIWCARRLGARPAMLLSGGWVLFSAWYSAHMLAVFPHAI</sequence>
<evidence type="ECO:0000256" key="6">
    <source>
        <dbReference type="ARBA" id="ARBA00022692"/>
    </source>
</evidence>
<evidence type="ECO:0000313" key="13">
    <source>
        <dbReference type="Proteomes" id="UP000217209"/>
    </source>
</evidence>
<dbReference type="Proteomes" id="UP000217209">
    <property type="component" value="Chromosome"/>
</dbReference>
<dbReference type="GO" id="GO:0004376">
    <property type="term" value="F:GPI mannosyltransferase activity"/>
    <property type="evidence" value="ECO:0007669"/>
    <property type="project" value="InterPro"/>
</dbReference>
<feature type="transmembrane region" description="Helical" evidence="11">
    <location>
        <begin position="798"/>
        <end position="815"/>
    </location>
</feature>
<feature type="transmembrane region" description="Helical" evidence="11">
    <location>
        <begin position="84"/>
        <end position="102"/>
    </location>
</feature>
<comment type="pathway">
    <text evidence="2">Glycolipid biosynthesis; glycosylphosphatidylinositol-anchor biosynthesis.</text>
</comment>
<accession>A0A1Q2HUY5</accession>
<feature type="transmembrane region" description="Helical" evidence="11">
    <location>
        <begin position="685"/>
        <end position="704"/>
    </location>
</feature>
<keyword evidence="6 11" id="KW-0812">Transmembrane</keyword>
<dbReference type="Pfam" id="PF04188">
    <property type="entry name" value="Mannosyl_trans2"/>
    <property type="match status" value="1"/>
</dbReference>
<feature type="transmembrane region" description="Helical" evidence="11">
    <location>
        <begin position="649"/>
        <end position="678"/>
    </location>
</feature>
<evidence type="ECO:0000313" key="12">
    <source>
        <dbReference type="EMBL" id="AQQ14642.1"/>
    </source>
</evidence>
<dbReference type="PANTHER" id="PTHR12468:SF2">
    <property type="entry name" value="GPI MANNOSYLTRANSFERASE 2"/>
    <property type="match status" value="1"/>
</dbReference>
<dbReference type="GO" id="GO:0000009">
    <property type="term" value="F:alpha-1,6-mannosyltransferase activity"/>
    <property type="evidence" value="ECO:0007669"/>
    <property type="project" value="InterPro"/>
</dbReference>
<dbReference type="UniPathway" id="UPA00196"/>
<protein>
    <submittedName>
        <fullName evidence="12">Mannosyltransferase (PIG-V)</fullName>
    </submittedName>
</protein>
<keyword evidence="13" id="KW-1185">Reference proteome</keyword>
<evidence type="ECO:0000256" key="1">
    <source>
        <dbReference type="ARBA" id="ARBA00004477"/>
    </source>
</evidence>
<keyword evidence="9 11" id="KW-0472">Membrane</keyword>
<dbReference type="InterPro" id="IPR007315">
    <property type="entry name" value="PIG-V/Gpi18"/>
</dbReference>
<feature type="region of interest" description="Disordered" evidence="10">
    <location>
        <begin position="429"/>
        <end position="455"/>
    </location>
</feature>
<evidence type="ECO:0000256" key="4">
    <source>
        <dbReference type="ARBA" id="ARBA00022676"/>
    </source>
</evidence>
<dbReference type="KEGG" id="cgv:CGLAU_03295"/>
<dbReference type="EMBL" id="CP019688">
    <property type="protein sequence ID" value="AQQ14642.1"/>
    <property type="molecule type" value="Genomic_DNA"/>
</dbReference>
<name>A0A1Q2HUY5_9CORY</name>
<feature type="transmembrane region" description="Helical" evidence="11">
    <location>
        <begin position="397"/>
        <end position="423"/>
    </location>
</feature>
<comment type="subcellular location">
    <subcellularLocation>
        <location evidence="1">Endoplasmic reticulum membrane</location>
        <topology evidence="1">Multi-pass membrane protein</topology>
    </subcellularLocation>
</comment>
<evidence type="ECO:0000256" key="11">
    <source>
        <dbReference type="SAM" id="Phobius"/>
    </source>
</evidence>
<evidence type="ECO:0000256" key="10">
    <source>
        <dbReference type="SAM" id="MobiDB-lite"/>
    </source>
</evidence>
<dbReference type="GO" id="GO:0016020">
    <property type="term" value="C:membrane"/>
    <property type="evidence" value="ECO:0007669"/>
    <property type="project" value="GOC"/>
</dbReference>
<feature type="transmembrane region" description="Helical" evidence="11">
    <location>
        <begin position="609"/>
        <end position="629"/>
    </location>
</feature>
<gene>
    <name evidence="12" type="ORF">CGLAU_03295</name>
</gene>
<evidence type="ECO:0000256" key="9">
    <source>
        <dbReference type="ARBA" id="ARBA00023136"/>
    </source>
</evidence>
<dbReference type="PANTHER" id="PTHR12468">
    <property type="entry name" value="GPI MANNOSYLTRANSFERASE 2"/>
    <property type="match status" value="1"/>
</dbReference>
<dbReference type="RefSeq" id="WP_232507177.1">
    <property type="nucleotide sequence ID" value="NZ_CP019688.1"/>
</dbReference>
<feature type="transmembrane region" description="Helical" evidence="11">
    <location>
        <begin position="163"/>
        <end position="183"/>
    </location>
</feature>
<dbReference type="GO" id="GO:0006506">
    <property type="term" value="P:GPI anchor biosynthetic process"/>
    <property type="evidence" value="ECO:0007669"/>
    <property type="project" value="UniProtKB-UniPathway"/>
</dbReference>
<feature type="transmembrane region" description="Helical" evidence="11">
    <location>
        <begin position="747"/>
        <end position="767"/>
    </location>
</feature>
<feature type="transmembrane region" description="Helical" evidence="11">
    <location>
        <begin position="822"/>
        <end position="844"/>
    </location>
</feature>
<evidence type="ECO:0000256" key="2">
    <source>
        <dbReference type="ARBA" id="ARBA00004687"/>
    </source>
</evidence>
<reference evidence="12 13" key="1">
    <citation type="submission" date="2016-12" db="EMBL/GenBank/DDBJ databases">
        <authorList>
            <person name="Song W.-J."/>
            <person name="Kurnit D.M."/>
        </authorList>
    </citation>
    <scope>NUCLEOTIDE SEQUENCE [LARGE SCALE GENOMIC DNA]</scope>
    <source>
        <strain evidence="12 13">DSM 30827</strain>
    </source>
</reference>
<feature type="transmembrane region" description="Helical" evidence="11">
    <location>
        <begin position="195"/>
        <end position="212"/>
    </location>
</feature>
<feature type="transmembrane region" description="Helical" evidence="11">
    <location>
        <begin position="12"/>
        <end position="35"/>
    </location>
</feature>
<feature type="transmembrane region" description="Helical" evidence="11">
    <location>
        <begin position="576"/>
        <end position="597"/>
    </location>
</feature>
<evidence type="ECO:0000256" key="7">
    <source>
        <dbReference type="ARBA" id="ARBA00022824"/>
    </source>
</evidence>
<dbReference type="AlphaFoldDB" id="A0A1Q2HUY5"/>
<keyword evidence="8 11" id="KW-1133">Transmembrane helix</keyword>
<feature type="transmembrane region" description="Helical" evidence="11">
    <location>
        <begin position="271"/>
        <end position="292"/>
    </location>
</feature>
<organism evidence="12 13">
    <name type="scientific">Corynebacterium glaucum</name>
    <dbReference type="NCBI Taxonomy" id="187491"/>
    <lineage>
        <taxon>Bacteria</taxon>
        <taxon>Bacillati</taxon>
        <taxon>Actinomycetota</taxon>
        <taxon>Actinomycetes</taxon>
        <taxon>Mycobacteriales</taxon>
        <taxon>Corynebacteriaceae</taxon>
        <taxon>Corynebacterium</taxon>
    </lineage>
</organism>
<feature type="transmembrane region" description="Helical" evidence="11">
    <location>
        <begin position="366"/>
        <end position="385"/>
    </location>
</feature>
<proteinExistence type="predicted"/>
<evidence type="ECO:0000256" key="8">
    <source>
        <dbReference type="ARBA" id="ARBA00022989"/>
    </source>
</evidence>
<evidence type="ECO:0000256" key="5">
    <source>
        <dbReference type="ARBA" id="ARBA00022679"/>
    </source>
</evidence>
<keyword evidence="7" id="KW-0256">Endoplasmic reticulum</keyword>
<feature type="transmembrane region" description="Helical" evidence="11">
    <location>
        <begin position="774"/>
        <end position="792"/>
    </location>
</feature>
<evidence type="ECO:0000256" key="3">
    <source>
        <dbReference type="ARBA" id="ARBA00022502"/>
    </source>
</evidence>
<keyword evidence="4 12" id="KW-0328">Glycosyltransferase</keyword>
<feature type="transmembrane region" description="Helical" evidence="11">
    <location>
        <begin position="118"/>
        <end position="136"/>
    </location>
</feature>
<keyword evidence="3" id="KW-0337">GPI-anchor biosynthesis</keyword>
<keyword evidence="5 12" id="KW-0808">Transferase</keyword>